<dbReference type="EMBL" id="VIFY01000166">
    <property type="protein sequence ID" value="TQB69207.1"/>
    <property type="molecule type" value="Genomic_DNA"/>
</dbReference>
<sequence length="682" mass="78078">MARHLNSLPSMDREGDSNMDSSQMSQLSLEDLSEQDLLKLATLLFERARREEDCNSLTGGNELDLGAVREIHDIKRDWEAMKKSNSECRRELRVLKGAIKAAENRCKELQKEKSANYSQIEDLQKVVTNLHREKEWLAAEMEDMMQSDKKRQQEAEMQAREIQELKRSYQETLRKYQKNEAYIRRAEEEYERLDKEGATGKRRMNALLHQEKKLQKLINDRDKQVRDLRQKCRSLIDKIRWLEQDRNACRMGWATFEVEESGRNLRDENRMLKTKLVSALEMMRQTEAAFTKLSNEAAVHHALSQAAGLSTDGEPQPQQPVSAELEMIDLPREATSTEITMLDAADTEPDKLQLYLERIMRPEDDCVDDAASDLDASITAHSARAGAMGSPRLPMPKMSMPRYLQGGKQSAPAPEPMDVHADPALIQSEWIRMIMKEHERNGTTPPSWEELSGLQVAEPSRKRAKCGSMDPEDLCLPAPIGQLDLCNSCGRAGLPPGANYSTTLSPTSYQSPLKRSRMETLQPVKLTRPTKNNVKRQNEKVKLKLDRIPNPKPIQCDHSSESSHSTVRPLSPIITTGDFPPMPRLEDDCRLLQTFRNVVQKTQRKHPQGWWPVVLGSVALLTLYSWYIVKSILETSRWMRANDVPANVLMALQEKRLTEIQWVQTLDYRMAQWLDIDRVALG</sequence>
<keyword evidence="3" id="KW-1133">Transmembrane helix</keyword>
<feature type="transmembrane region" description="Helical" evidence="3">
    <location>
        <begin position="609"/>
        <end position="629"/>
    </location>
</feature>
<accession>A0A507QQF0</accession>
<feature type="region of interest" description="Disordered" evidence="2">
    <location>
        <begin position="1"/>
        <end position="27"/>
    </location>
</feature>
<evidence type="ECO:0000313" key="5">
    <source>
        <dbReference type="Proteomes" id="UP000319663"/>
    </source>
</evidence>
<feature type="coiled-coil region" evidence="1">
    <location>
        <begin position="85"/>
        <end position="245"/>
    </location>
</feature>
<proteinExistence type="predicted"/>
<organism evidence="4 5">
    <name type="scientific">Monascus purpureus</name>
    <name type="common">Red mold</name>
    <name type="synonym">Monascus anka</name>
    <dbReference type="NCBI Taxonomy" id="5098"/>
    <lineage>
        <taxon>Eukaryota</taxon>
        <taxon>Fungi</taxon>
        <taxon>Dikarya</taxon>
        <taxon>Ascomycota</taxon>
        <taxon>Pezizomycotina</taxon>
        <taxon>Eurotiomycetes</taxon>
        <taxon>Eurotiomycetidae</taxon>
        <taxon>Eurotiales</taxon>
        <taxon>Aspergillaceae</taxon>
        <taxon>Monascus</taxon>
    </lineage>
</organism>
<evidence type="ECO:0000313" key="4">
    <source>
        <dbReference type="EMBL" id="TQB69207.1"/>
    </source>
</evidence>
<keyword evidence="5" id="KW-1185">Reference proteome</keyword>
<dbReference type="Proteomes" id="UP000319663">
    <property type="component" value="Unassembled WGS sequence"/>
</dbReference>
<keyword evidence="3" id="KW-0812">Transmembrane</keyword>
<feature type="region of interest" description="Disordered" evidence="2">
    <location>
        <begin position="549"/>
        <end position="573"/>
    </location>
</feature>
<comment type="caution">
    <text evidence="4">The sequence shown here is derived from an EMBL/GenBank/DDBJ whole genome shotgun (WGS) entry which is preliminary data.</text>
</comment>
<keyword evidence="1" id="KW-0175">Coiled coil</keyword>
<evidence type="ECO:0000256" key="1">
    <source>
        <dbReference type="SAM" id="Coils"/>
    </source>
</evidence>
<gene>
    <name evidence="4" type="ORF">MPDQ_002177</name>
</gene>
<name>A0A507QQF0_MONPU</name>
<keyword evidence="3" id="KW-0472">Membrane</keyword>
<evidence type="ECO:0000256" key="2">
    <source>
        <dbReference type="SAM" id="MobiDB-lite"/>
    </source>
</evidence>
<dbReference type="AlphaFoldDB" id="A0A507QQF0"/>
<evidence type="ECO:0000256" key="3">
    <source>
        <dbReference type="SAM" id="Phobius"/>
    </source>
</evidence>
<reference evidence="4 5" key="1">
    <citation type="submission" date="2019-06" db="EMBL/GenBank/DDBJ databases">
        <title>Wine fermentation using esterase from Monascus purpureus.</title>
        <authorList>
            <person name="Geng C."/>
            <person name="Zhang Y."/>
        </authorList>
    </citation>
    <scope>NUCLEOTIDE SEQUENCE [LARGE SCALE GENOMIC DNA]</scope>
    <source>
        <strain evidence="4">HQ1</strain>
    </source>
</reference>
<protein>
    <submittedName>
        <fullName evidence="4">Uncharacterized protein</fullName>
    </submittedName>
</protein>